<dbReference type="GO" id="GO:0022625">
    <property type="term" value="C:cytosolic large ribosomal subunit"/>
    <property type="evidence" value="ECO:0007669"/>
    <property type="project" value="TreeGrafter"/>
</dbReference>
<dbReference type="SUPFAM" id="SSF52042">
    <property type="entry name" value="Ribosomal protein L32e"/>
    <property type="match status" value="1"/>
</dbReference>
<sequence length="134" mass="15564">MPKANIRPSTINKKKREFPRWQSNRFLRISKTGWRRPKGIDNPLRRGFRNKGIMPNLRFRTANATKFADKKNGFIHFKVTNVADVDALLMHNRKYAVEIGSSVGRALKTKIIQRCRELDLHVTNARGLVAEEHE</sequence>
<gene>
    <name evidence="4" type="ORF">PCOS0759_LOCUS1701</name>
</gene>
<evidence type="ECO:0000256" key="3">
    <source>
        <dbReference type="ARBA" id="ARBA00023274"/>
    </source>
</evidence>
<dbReference type="GO" id="GO:0003735">
    <property type="term" value="F:structural constituent of ribosome"/>
    <property type="evidence" value="ECO:0007669"/>
    <property type="project" value="InterPro"/>
</dbReference>
<dbReference type="PROSITE" id="PS00580">
    <property type="entry name" value="RIBOSOMAL_L32E"/>
    <property type="match status" value="1"/>
</dbReference>
<dbReference type="InterPro" id="IPR036351">
    <property type="entry name" value="Ribosomal_eL32_sf"/>
</dbReference>
<dbReference type="InterPro" id="IPR001515">
    <property type="entry name" value="Ribosomal_eL32"/>
</dbReference>
<evidence type="ECO:0008006" key="5">
    <source>
        <dbReference type="Google" id="ProtNLM"/>
    </source>
</evidence>
<dbReference type="AlphaFoldDB" id="A0A7S1KMQ7"/>
<reference evidence="4" key="1">
    <citation type="submission" date="2021-01" db="EMBL/GenBank/DDBJ databases">
        <authorList>
            <person name="Corre E."/>
            <person name="Pelletier E."/>
            <person name="Niang G."/>
            <person name="Scheremetjew M."/>
            <person name="Finn R."/>
            <person name="Kale V."/>
            <person name="Holt S."/>
            <person name="Cochrane G."/>
            <person name="Meng A."/>
            <person name="Brown T."/>
            <person name="Cohen L."/>
        </authorList>
    </citation>
    <scope>NUCLEOTIDE SEQUENCE</scope>
    <source>
        <strain evidence="4">WS</strain>
    </source>
</reference>
<dbReference type="PANTHER" id="PTHR23413">
    <property type="entry name" value="60S RIBOSOMAL PROTEIN L32 AND DNA-DIRECTED RNA POLYMERASE II, SUBUNIT N"/>
    <property type="match status" value="1"/>
</dbReference>
<dbReference type="GO" id="GO:0006412">
    <property type="term" value="P:translation"/>
    <property type="evidence" value="ECO:0007669"/>
    <property type="project" value="InterPro"/>
</dbReference>
<keyword evidence="3" id="KW-0687">Ribonucleoprotein</keyword>
<evidence type="ECO:0000256" key="1">
    <source>
        <dbReference type="ARBA" id="ARBA00008431"/>
    </source>
</evidence>
<accession>A0A7S1KMQ7</accession>
<protein>
    <recommendedName>
        <fullName evidence="5">60S ribosomal protein L32</fullName>
    </recommendedName>
</protein>
<dbReference type="EMBL" id="HBGD01002037">
    <property type="protein sequence ID" value="CAD9078469.1"/>
    <property type="molecule type" value="Transcribed_RNA"/>
</dbReference>
<proteinExistence type="inferred from homology"/>
<dbReference type="PANTHER" id="PTHR23413:SF1">
    <property type="entry name" value="RIBOSOMAL PROTEIN L32"/>
    <property type="match status" value="1"/>
</dbReference>
<dbReference type="SMART" id="SM01393">
    <property type="entry name" value="Ribosomal_L32e"/>
    <property type="match status" value="1"/>
</dbReference>
<dbReference type="Pfam" id="PF01655">
    <property type="entry name" value="Ribosomal_L32e"/>
    <property type="match status" value="1"/>
</dbReference>
<evidence type="ECO:0000313" key="4">
    <source>
        <dbReference type="EMBL" id="CAD9078469.1"/>
    </source>
</evidence>
<comment type="similarity">
    <text evidence="1">Belongs to the eukaryotic ribosomal protein eL32 family.</text>
</comment>
<dbReference type="InterPro" id="IPR018263">
    <property type="entry name" value="Ribosomal_eL32_CS"/>
</dbReference>
<keyword evidence="2" id="KW-0689">Ribosomal protein</keyword>
<organism evidence="4">
    <name type="scientific">Percolomonas cosmopolitus</name>
    <dbReference type="NCBI Taxonomy" id="63605"/>
    <lineage>
        <taxon>Eukaryota</taxon>
        <taxon>Discoba</taxon>
        <taxon>Heterolobosea</taxon>
        <taxon>Tetramitia</taxon>
        <taxon>Eutetramitia</taxon>
        <taxon>Percolomonadidae</taxon>
        <taxon>Percolomonas</taxon>
    </lineage>
</organism>
<evidence type="ECO:0000256" key="2">
    <source>
        <dbReference type="ARBA" id="ARBA00022980"/>
    </source>
</evidence>
<name>A0A7S1KMQ7_9EUKA</name>